<evidence type="ECO:0008006" key="3">
    <source>
        <dbReference type="Google" id="ProtNLM"/>
    </source>
</evidence>
<dbReference type="Pfam" id="PF20159">
    <property type="entry name" value="YidB"/>
    <property type="match status" value="1"/>
</dbReference>
<sequence length="129" mass="13851">MGLFDQVTGMMGGGDAGKFKVILTWINEQGGIQAILERFREKGFSDVVTSWLSGAHNQSVSPEQIQDVLGTPAISGLAEKLGIDVGSASQLLAEQFPKIVDTLSPAGEVAHDEDLLTKGFHMLKDKFFS</sequence>
<dbReference type="EMBL" id="JMPI01000073">
    <property type="protein sequence ID" value="KFC76890.1"/>
    <property type="molecule type" value="Genomic_DNA"/>
</dbReference>
<dbReference type="RefSeq" id="WP_034499784.1">
    <property type="nucleotide sequence ID" value="NZ_JMPI01000073.1"/>
</dbReference>
<keyword evidence="2" id="KW-1185">Reference proteome</keyword>
<dbReference type="STRING" id="1006004.GBAG_4132"/>
<protein>
    <recommendedName>
        <fullName evidence="3">DUF937 domain-containing protein</fullName>
    </recommendedName>
</protein>
<dbReference type="AlphaFoldDB" id="A0A085FZJ5"/>
<dbReference type="SUPFAM" id="SSF140804">
    <property type="entry name" value="YidB-like"/>
    <property type="match status" value="1"/>
</dbReference>
<dbReference type="eggNOG" id="COG3753">
    <property type="taxonomic scope" value="Bacteria"/>
</dbReference>
<dbReference type="OrthoDB" id="5957313at2"/>
<comment type="caution">
    <text evidence="1">The sequence shown here is derived from an EMBL/GenBank/DDBJ whole genome shotgun (WGS) entry which is preliminary data.</text>
</comment>
<name>A0A085FZJ5_9ENTR</name>
<dbReference type="Gene3D" id="1.10.10.690">
    <property type="entry name" value="YidB-like"/>
    <property type="match status" value="1"/>
</dbReference>
<gene>
    <name evidence="1" type="ORF">GBAG_4132</name>
</gene>
<evidence type="ECO:0000313" key="2">
    <source>
        <dbReference type="Proteomes" id="UP000028653"/>
    </source>
</evidence>
<evidence type="ECO:0000313" key="1">
    <source>
        <dbReference type="EMBL" id="KFC76890.1"/>
    </source>
</evidence>
<dbReference type="InterPro" id="IPR027405">
    <property type="entry name" value="YidB-like"/>
</dbReference>
<dbReference type="Proteomes" id="UP000028653">
    <property type="component" value="Unassembled WGS sequence"/>
</dbReference>
<proteinExistence type="predicted"/>
<reference evidence="1 2" key="1">
    <citation type="submission" date="2014-05" db="EMBL/GenBank/DDBJ databases">
        <title>ATOL: Assembling a taxonomically balanced genome-scale reconstruction of the evolutionary history of the Enterobacteriaceae.</title>
        <authorList>
            <person name="Plunkett G.III."/>
            <person name="Neeno-Eckwall E.C."/>
            <person name="Glasner J.D."/>
            <person name="Perna N.T."/>
        </authorList>
    </citation>
    <scope>NUCLEOTIDE SEQUENCE [LARGE SCALE GENOMIC DNA]</scope>
    <source>
        <strain evidence="1 2">ATCC 33320</strain>
    </source>
</reference>
<dbReference type="InterPro" id="IPR045372">
    <property type="entry name" value="YidB"/>
</dbReference>
<accession>A0A085FZJ5</accession>
<organism evidence="1 2">
    <name type="scientific">Buttiauxella agrestis ATCC 33320</name>
    <dbReference type="NCBI Taxonomy" id="1006004"/>
    <lineage>
        <taxon>Bacteria</taxon>
        <taxon>Pseudomonadati</taxon>
        <taxon>Pseudomonadota</taxon>
        <taxon>Gammaproteobacteria</taxon>
        <taxon>Enterobacterales</taxon>
        <taxon>Enterobacteriaceae</taxon>
        <taxon>Buttiauxella</taxon>
    </lineage>
</organism>